<reference evidence="1" key="1">
    <citation type="submission" date="2020-08" db="EMBL/GenBank/DDBJ databases">
        <title>Multicomponent nature underlies the extraordinary mechanical properties of spider dragline silk.</title>
        <authorList>
            <person name="Kono N."/>
            <person name="Nakamura H."/>
            <person name="Mori M."/>
            <person name="Yoshida Y."/>
            <person name="Ohtoshi R."/>
            <person name="Malay A.D."/>
            <person name="Moran D.A.P."/>
            <person name="Tomita M."/>
            <person name="Numata K."/>
            <person name="Arakawa K."/>
        </authorList>
    </citation>
    <scope>NUCLEOTIDE SEQUENCE</scope>
</reference>
<comment type="caution">
    <text evidence="1">The sequence shown here is derived from an EMBL/GenBank/DDBJ whole genome shotgun (WGS) entry which is preliminary data.</text>
</comment>
<gene>
    <name evidence="1" type="primary">AVEN_139725_1</name>
    <name evidence="1" type="ORF">TNCV_1282001</name>
</gene>
<dbReference type="SUPFAM" id="SSF56672">
    <property type="entry name" value="DNA/RNA polymerases"/>
    <property type="match status" value="1"/>
</dbReference>
<accession>A0A8X6SUI4</accession>
<sequence length="122" mass="14450">MFRQIRISSEDTNWQRILWRDNPKETVKEYRLTTVTYGTSCAPYLSTRTLTQLAFDERERYPLASFATLHHFYVDDLLSGAATEKEAVELVWQLKEMMKKGGFNLRKWQSNREIVIKEVAEK</sequence>
<keyword evidence="2" id="KW-1185">Reference proteome</keyword>
<protein>
    <submittedName>
        <fullName evidence="1">Integrase catalytic domain-containing protein</fullName>
    </submittedName>
</protein>
<evidence type="ECO:0000313" key="1">
    <source>
        <dbReference type="EMBL" id="GFY15552.1"/>
    </source>
</evidence>
<name>A0A8X6SUI4_TRICX</name>
<dbReference type="PANTHER" id="PTHR47331">
    <property type="entry name" value="PHD-TYPE DOMAIN-CONTAINING PROTEIN"/>
    <property type="match status" value="1"/>
</dbReference>
<dbReference type="InterPro" id="IPR043128">
    <property type="entry name" value="Rev_trsase/Diguanyl_cyclase"/>
</dbReference>
<dbReference type="Gene3D" id="3.30.70.270">
    <property type="match status" value="1"/>
</dbReference>
<proteinExistence type="predicted"/>
<evidence type="ECO:0000313" key="2">
    <source>
        <dbReference type="Proteomes" id="UP000887159"/>
    </source>
</evidence>
<dbReference type="GO" id="GO:0071897">
    <property type="term" value="P:DNA biosynthetic process"/>
    <property type="evidence" value="ECO:0007669"/>
    <property type="project" value="UniProtKB-ARBA"/>
</dbReference>
<dbReference type="Gene3D" id="3.10.10.10">
    <property type="entry name" value="HIV Type 1 Reverse Transcriptase, subunit A, domain 1"/>
    <property type="match status" value="1"/>
</dbReference>
<dbReference type="InterPro" id="IPR043502">
    <property type="entry name" value="DNA/RNA_pol_sf"/>
</dbReference>
<dbReference type="AlphaFoldDB" id="A0A8X6SUI4"/>
<dbReference type="Proteomes" id="UP000887159">
    <property type="component" value="Unassembled WGS sequence"/>
</dbReference>
<organism evidence="1 2">
    <name type="scientific">Trichonephila clavipes</name>
    <name type="common">Golden silk orbweaver</name>
    <name type="synonym">Nephila clavipes</name>
    <dbReference type="NCBI Taxonomy" id="2585209"/>
    <lineage>
        <taxon>Eukaryota</taxon>
        <taxon>Metazoa</taxon>
        <taxon>Ecdysozoa</taxon>
        <taxon>Arthropoda</taxon>
        <taxon>Chelicerata</taxon>
        <taxon>Arachnida</taxon>
        <taxon>Araneae</taxon>
        <taxon>Araneomorphae</taxon>
        <taxon>Entelegynae</taxon>
        <taxon>Araneoidea</taxon>
        <taxon>Nephilidae</taxon>
        <taxon>Trichonephila</taxon>
    </lineage>
</organism>
<dbReference type="EMBL" id="BMAU01021335">
    <property type="protein sequence ID" value="GFY15552.1"/>
    <property type="molecule type" value="Genomic_DNA"/>
</dbReference>